<evidence type="ECO:0000313" key="1">
    <source>
        <dbReference type="EMBL" id="NEV61041.1"/>
    </source>
</evidence>
<proteinExistence type="predicted"/>
<comment type="caution">
    <text evidence="1">The sequence shown here is derived from an EMBL/GenBank/DDBJ whole genome shotgun (WGS) entry which is preliminary data.</text>
</comment>
<reference evidence="1 2" key="1">
    <citation type="submission" date="2020-02" db="EMBL/GenBank/DDBJ databases">
        <title>Genome sequences of Thiorhodococcus mannitoliphagus and Thiorhodococcus minor, purple sulfur photosynthetic bacteria in the gammaproteobacterial family, Chromatiaceae.</title>
        <authorList>
            <person name="Aviles F.A."/>
            <person name="Meyer T.E."/>
            <person name="Kyndt J.A."/>
        </authorList>
    </citation>
    <scope>NUCLEOTIDE SEQUENCE [LARGE SCALE GENOMIC DNA]</scope>
    <source>
        <strain evidence="1 2">DSM 11518</strain>
    </source>
</reference>
<name>A0A6M0JVU7_9GAMM</name>
<dbReference type="Gene3D" id="1.10.150.400">
    <property type="match status" value="1"/>
</dbReference>
<gene>
    <name evidence="1" type="ORF">G3446_03855</name>
</gene>
<dbReference type="RefSeq" id="WP_164451085.1">
    <property type="nucleotide sequence ID" value="NZ_JAAIJQ010000007.1"/>
</dbReference>
<keyword evidence="2" id="KW-1185">Reference proteome</keyword>
<dbReference type="InterPro" id="IPR036412">
    <property type="entry name" value="HAD-like_sf"/>
</dbReference>
<dbReference type="Gene3D" id="3.40.50.1000">
    <property type="entry name" value="HAD superfamily/HAD-like"/>
    <property type="match status" value="1"/>
</dbReference>
<dbReference type="AlphaFoldDB" id="A0A6M0JVU7"/>
<dbReference type="Proteomes" id="UP000483379">
    <property type="component" value="Unassembled WGS sequence"/>
</dbReference>
<dbReference type="InterPro" id="IPR023214">
    <property type="entry name" value="HAD_sf"/>
</dbReference>
<dbReference type="SUPFAM" id="SSF56784">
    <property type="entry name" value="HAD-like"/>
    <property type="match status" value="1"/>
</dbReference>
<evidence type="ECO:0000313" key="2">
    <source>
        <dbReference type="Proteomes" id="UP000483379"/>
    </source>
</evidence>
<accession>A0A6M0JVU7</accession>
<evidence type="ECO:0008006" key="3">
    <source>
        <dbReference type="Google" id="ProtNLM"/>
    </source>
</evidence>
<sequence length="694" mass="79068">MSPGKVYSFDIFETLLTRRTATAVGVFCVMQHELRARDRPELPLQLVEEFFEIRTSAERRARKRSDLDEIDLDQIYAQIASRFPEVPVELIEEIKRLELDTEAELVVGIPRNIERAHRLLDDGHRVILVSDMYLGEEDLRRLLQVVDERLAKCPIYVSSRFKETKLSGGLYRRVLEAEGLRPRQLAHYGHNPRSDYKSPRALGIRATLDKTPLLLEVEHHYLEENHLFSQLLAGVGKTYRILHPDASPQAIVGASLAGPMFYGYILDVLLRAKALGLSRLYFIARDGMVFLKMAEAIAREQGIDIELRYLYGSRRAFRLPSVFEITPREHGWLAERIPALSLAMLAERVEMSPEELRALLPEWLRGGIQDLDASLSEGLTKTVLRQLNLVPAIRQRILENARKARAEVVAYLSQEGFFDVDRVGTVDIGWMGGSQDALYKIAASHKRDVEIQGFYFGLFHYSPYTSTKNAKTAYAIIPNHTEDNIVALHTELLAQADHGQTIGFRREEDGRVEPILRDDGAHLRDWGVGDFHAGVDWFAREYARLSRTYPLVAQSFLSVIPRLFCAMKKPSPLIAETLGSIPYSGDHCDLRLRESAPAFDLRQAFAYSFSERYENRRLMTEWYEATLARSAFPVRLVLRLHPLAQGAKFALKHSVLVAIDKLKAALDDLISEYEARTLKTLRVRKTTSLDDMDP</sequence>
<dbReference type="EMBL" id="JAAIJQ010000007">
    <property type="protein sequence ID" value="NEV61041.1"/>
    <property type="molecule type" value="Genomic_DNA"/>
</dbReference>
<organism evidence="1 2">
    <name type="scientific">Thiorhodococcus minor</name>
    <dbReference type="NCBI Taxonomy" id="57489"/>
    <lineage>
        <taxon>Bacteria</taxon>
        <taxon>Pseudomonadati</taxon>
        <taxon>Pseudomonadota</taxon>
        <taxon>Gammaproteobacteria</taxon>
        <taxon>Chromatiales</taxon>
        <taxon>Chromatiaceae</taxon>
        <taxon>Thiorhodococcus</taxon>
    </lineage>
</organism>
<protein>
    <recommendedName>
        <fullName evidence="3">HAD family hydrolase</fullName>
    </recommendedName>
</protein>